<sequence length="63" mass="6879">MAPQRGVTLSFAPEIASSALSIDMGATQFSKARQLIPVISLYHHPHEFLAHTPHSVARDTRIA</sequence>
<dbReference type="Proteomes" id="UP001139028">
    <property type="component" value="Unassembled WGS sequence"/>
</dbReference>
<accession>A0A9X2EM08</accession>
<evidence type="ECO:0000313" key="1">
    <source>
        <dbReference type="EMBL" id="MCO1334714.1"/>
    </source>
</evidence>
<proteinExistence type="predicted"/>
<name>A0A9X2EM08_9GAMM</name>
<gene>
    <name evidence="1" type="ORF">MO867_10215</name>
</gene>
<keyword evidence="2" id="KW-1185">Reference proteome</keyword>
<dbReference type="RefSeq" id="WP_252466322.1">
    <property type="nucleotide sequence ID" value="NZ_JALBWM010000036.1"/>
</dbReference>
<reference evidence="1" key="1">
    <citation type="journal article" date="2022" name="Arch. Microbiol.">
        <title>Microbulbifer okhotskensis sp. nov., isolated from a deep bottom sediment of the Okhotsk Sea.</title>
        <authorList>
            <person name="Romanenko L."/>
            <person name="Kurilenko V."/>
            <person name="Otstavnykh N."/>
            <person name="Velansky P."/>
            <person name="Isaeva M."/>
            <person name="Mikhailov V."/>
        </authorList>
    </citation>
    <scope>NUCLEOTIDE SEQUENCE</scope>
    <source>
        <strain evidence="1">OS29</strain>
    </source>
</reference>
<evidence type="ECO:0000313" key="2">
    <source>
        <dbReference type="Proteomes" id="UP001139028"/>
    </source>
</evidence>
<protein>
    <submittedName>
        <fullName evidence="1">Uncharacterized protein</fullName>
    </submittedName>
</protein>
<organism evidence="1 2">
    <name type="scientific">Microbulbifer okhotskensis</name>
    <dbReference type="NCBI Taxonomy" id="2926617"/>
    <lineage>
        <taxon>Bacteria</taxon>
        <taxon>Pseudomonadati</taxon>
        <taxon>Pseudomonadota</taxon>
        <taxon>Gammaproteobacteria</taxon>
        <taxon>Cellvibrionales</taxon>
        <taxon>Microbulbiferaceae</taxon>
        <taxon>Microbulbifer</taxon>
    </lineage>
</organism>
<comment type="caution">
    <text evidence="1">The sequence shown here is derived from an EMBL/GenBank/DDBJ whole genome shotgun (WGS) entry which is preliminary data.</text>
</comment>
<dbReference type="AlphaFoldDB" id="A0A9X2EM08"/>
<dbReference type="EMBL" id="JALBWM010000036">
    <property type="protein sequence ID" value="MCO1334714.1"/>
    <property type="molecule type" value="Genomic_DNA"/>
</dbReference>